<dbReference type="Proteomes" id="UP000019335">
    <property type="component" value="Chromosome 1"/>
</dbReference>
<feature type="compositionally biased region" description="Acidic residues" evidence="1">
    <location>
        <begin position="1"/>
        <end position="10"/>
    </location>
</feature>
<proteinExistence type="predicted"/>
<dbReference type="InterPro" id="IPR013906">
    <property type="entry name" value="eIF3j"/>
</dbReference>
<organism evidence="2 3">
    <name type="scientific">Nannochloropsis gaditana</name>
    <dbReference type="NCBI Taxonomy" id="72520"/>
    <lineage>
        <taxon>Eukaryota</taxon>
        <taxon>Sar</taxon>
        <taxon>Stramenopiles</taxon>
        <taxon>Ochrophyta</taxon>
        <taxon>Eustigmatophyceae</taxon>
        <taxon>Eustigmatales</taxon>
        <taxon>Monodopsidaceae</taxon>
        <taxon>Nannochloropsis</taxon>
    </lineage>
</organism>
<protein>
    <submittedName>
        <fullName evidence="2">Translation initiation factor eIF3 subunit</fullName>
    </submittedName>
</protein>
<keyword evidence="2" id="KW-0648">Protein biosynthesis</keyword>
<dbReference type="AlphaFoldDB" id="W7U3K7"/>
<accession>W7U3K7</accession>
<dbReference type="GO" id="GO:0005852">
    <property type="term" value="C:eukaryotic translation initiation factor 3 complex"/>
    <property type="evidence" value="ECO:0007669"/>
    <property type="project" value="InterPro"/>
</dbReference>
<dbReference type="PANTHER" id="PTHR21681:SF0">
    <property type="entry name" value="EUKARYOTIC TRANSLATION INITIATION FACTOR 3 SUBUNIT J"/>
    <property type="match status" value="1"/>
</dbReference>
<name>W7U3K7_9STRA</name>
<dbReference type="OrthoDB" id="10362996at2759"/>
<dbReference type="Pfam" id="PF08597">
    <property type="entry name" value="eIF3_subunit"/>
    <property type="match status" value="1"/>
</dbReference>
<feature type="region of interest" description="Disordered" evidence="1">
    <location>
        <begin position="1"/>
        <end position="196"/>
    </location>
</feature>
<feature type="compositionally biased region" description="Low complexity" evidence="1">
    <location>
        <begin position="117"/>
        <end position="132"/>
    </location>
</feature>
<reference evidence="2 3" key="1">
    <citation type="journal article" date="2014" name="Mol. Plant">
        <title>Chromosome Scale Genome Assembly and Transcriptome Profiling of Nannochloropsis gaditana in Nitrogen Depletion.</title>
        <authorList>
            <person name="Corteggiani Carpinelli E."/>
            <person name="Telatin A."/>
            <person name="Vitulo N."/>
            <person name="Forcato C."/>
            <person name="D'Angelo M."/>
            <person name="Schiavon R."/>
            <person name="Vezzi A."/>
            <person name="Giacometti G.M."/>
            <person name="Morosinotto T."/>
            <person name="Valle G."/>
        </authorList>
    </citation>
    <scope>NUCLEOTIDE SEQUENCE [LARGE SCALE GENOMIC DNA]</scope>
    <source>
        <strain evidence="2 3">B-31</strain>
    </source>
</reference>
<sequence length="196" mass="21720">MGDSWEDDDFTPVVPQAVVLPTKTSWDDEDLPEDPNAGKTPEEIAAEAERRRKAEEARQARARKNAERAELRRQAEEEAERMAKETPEERALRERQAVEKADYAMADELFGPPGQPSSRPLSSLSLSSSASSVGAGKVSERARGPGMSVKAALCAQLPFPLPRRPTHRQSSKLPGTSRPWPRAWVLNSRRRPAART</sequence>
<keyword evidence="3" id="KW-1185">Reference proteome</keyword>
<dbReference type="EMBL" id="AZIL01000037">
    <property type="protein sequence ID" value="EWM30368.1"/>
    <property type="molecule type" value="Genomic_DNA"/>
</dbReference>
<keyword evidence="2" id="KW-0396">Initiation factor</keyword>
<feature type="compositionally biased region" description="Basic and acidic residues" evidence="1">
    <location>
        <begin position="47"/>
        <end position="102"/>
    </location>
</feature>
<evidence type="ECO:0000256" key="1">
    <source>
        <dbReference type="SAM" id="MobiDB-lite"/>
    </source>
</evidence>
<evidence type="ECO:0000313" key="2">
    <source>
        <dbReference type="EMBL" id="EWM30368.1"/>
    </source>
</evidence>
<comment type="caution">
    <text evidence="2">The sequence shown here is derived from an EMBL/GenBank/DDBJ whole genome shotgun (WGS) entry which is preliminary data.</text>
</comment>
<dbReference type="GO" id="GO:0003743">
    <property type="term" value="F:translation initiation factor activity"/>
    <property type="evidence" value="ECO:0007669"/>
    <property type="project" value="UniProtKB-KW"/>
</dbReference>
<dbReference type="PANTHER" id="PTHR21681">
    <property type="entry name" value="EUKARYOTIC TRANSLATION INITIATION FACTOR 3 SUBUNIT J"/>
    <property type="match status" value="1"/>
</dbReference>
<gene>
    <name evidence="2" type="ORF">Naga_100026g32</name>
</gene>
<evidence type="ECO:0000313" key="3">
    <source>
        <dbReference type="Proteomes" id="UP000019335"/>
    </source>
</evidence>